<comment type="caution">
    <text evidence="2">The sequence shown here is derived from an EMBL/GenBank/DDBJ whole genome shotgun (WGS) entry which is preliminary data.</text>
</comment>
<evidence type="ECO:0000313" key="2">
    <source>
        <dbReference type="EMBL" id="KAJ1171858.1"/>
    </source>
</evidence>
<accession>A0AAV7T5W1</accession>
<sequence length="114" mass="13084">MMRTCWVKEKEEDELEGQPRSRRSVAFTGTATCGQYKGGEKWECYTGKRESGDKKERGGTSEMRQKRKPKDATAVRYVKIVVLMEQLAQEVELLFCGNDIVYSDLCHNRSIAQI</sequence>
<protein>
    <submittedName>
        <fullName evidence="2">Uncharacterized protein</fullName>
    </submittedName>
</protein>
<dbReference type="Proteomes" id="UP001066276">
    <property type="component" value="Chromosome 4_1"/>
</dbReference>
<feature type="compositionally biased region" description="Basic and acidic residues" evidence="1">
    <location>
        <begin position="48"/>
        <end position="59"/>
    </location>
</feature>
<feature type="region of interest" description="Disordered" evidence="1">
    <location>
        <begin position="1"/>
        <end position="23"/>
    </location>
</feature>
<reference evidence="2" key="1">
    <citation type="journal article" date="2022" name="bioRxiv">
        <title>Sequencing and chromosome-scale assembly of the giantPleurodeles waltlgenome.</title>
        <authorList>
            <person name="Brown T."/>
            <person name="Elewa A."/>
            <person name="Iarovenko S."/>
            <person name="Subramanian E."/>
            <person name="Araus A.J."/>
            <person name="Petzold A."/>
            <person name="Susuki M."/>
            <person name="Suzuki K.-i.T."/>
            <person name="Hayashi T."/>
            <person name="Toyoda A."/>
            <person name="Oliveira C."/>
            <person name="Osipova E."/>
            <person name="Leigh N.D."/>
            <person name="Simon A."/>
            <person name="Yun M.H."/>
        </authorList>
    </citation>
    <scope>NUCLEOTIDE SEQUENCE</scope>
    <source>
        <strain evidence="2">20211129_DDA</strain>
        <tissue evidence="2">Liver</tissue>
    </source>
</reference>
<dbReference type="EMBL" id="JANPWB010000007">
    <property type="protein sequence ID" value="KAJ1171858.1"/>
    <property type="molecule type" value="Genomic_DNA"/>
</dbReference>
<gene>
    <name evidence="2" type="ORF">NDU88_003716</name>
</gene>
<feature type="region of interest" description="Disordered" evidence="1">
    <location>
        <begin position="48"/>
        <end position="68"/>
    </location>
</feature>
<proteinExistence type="predicted"/>
<keyword evidence="3" id="KW-1185">Reference proteome</keyword>
<name>A0AAV7T5W1_PLEWA</name>
<evidence type="ECO:0000313" key="3">
    <source>
        <dbReference type="Proteomes" id="UP001066276"/>
    </source>
</evidence>
<feature type="compositionally biased region" description="Basic and acidic residues" evidence="1">
    <location>
        <begin position="1"/>
        <end position="10"/>
    </location>
</feature>
<evidence type="ECO:0000256" key="1">
    <source>
        <dbReference type="SAM" id="MobiDB-lite"/>
    </source>
</evidence>
<organism evidence="2 3">
    <name type="scientific">Pleurodeles waltl</name>
    <name type="common">Iberian ribbed newt</name>
    <dbReference type="NCBI Taxonomy" id="8319"/>
    <lineage>
        <taxon>Eukaryota</taxon>
        <taxon>Metazoa</taxon>
        <taxon>Chordata</taxon>
        <taxon>Craniata</taxon>
        <taxon>Vertebrata</taxon>
        <taxon>Euteleostomi</taxon>
        <taxon>Amphibia</taxon>
        <taxon>Batrachia</taxon>
        <taxon>Caudata</taxon>
        <taxon>Salamandroidea</taxon>
        <taxon>Salamandridae</taxon>
        <taxon>Pleurodelinae</taxon>
        <taxon>Pleurodeles</taxon>
    </lineage>
</organism>
<dbReference type="AlphaFoldDB" id="A0AAV7T5W1"/>